<sequence length="73" mass="7788">MCRIMSTHKRILRTLGNEPCSTKPVRPSRPRAASGGLPGHPAERPGRGFDSLGFRLPLGQTSGEQQLPVGGNP</sequence>
<evidence type="ECO:0000313" key="2">
    <source>
        <dbReference type="Proteomes" id="UP000793456"/>
    </source>
</evidence>
<name>A0ACD3RH85_LARCR</name>
<accession>A0ACD3RH85</accession>
<dbReference type="Proteomes" id="UP000793456">
    <property type="component" value="Chromosome V"/>
</dbReference>
<proteinExistence type="predicted"/>
<gene>
    <name evidence="1" type="ORF">E3U43_003101</name>
</gene>
<dbReference type="EMBL" id="CM011678">
    <property type="protein sequence ID" value="TMS18780.1"/>
    <property type="molecule type" value="Genomic_DNA"/>
</dbReference>
<organism evidence="1 2">
    <name type="scientific">Larimichthys crocea</name>
    <name type="common">Large yellow croaker</name>
    <name type="synonym">Pseudosciaena crocea</name>
    <dbReference type="NCBI Taxonomy" id="215358"/>
    <lineage>
        <taxon>Eukaryota</taxon>
        <taxon>Metazoa</taxon>
        <taxon>Chordata</taxon>
        <taxon>Craniata</taxon>
        <taxon>Vertebrata</taxon>
        <taxon>Euteleostomi</taxon>
        <taxon>Actinopterygii</taxon>
        <taxon>Neopterygii</taxon>
        <taxon>Teleostei</taxon>
        <taxon>Neoteleostei</taxon>
        <taxon>Acanthomorphata</taxon>
        <taxon>Eupercaria</taxon>
        <taxon>Sciaenidae</taxon>
        <taxon>Larimichthys</taxon>
    </lineage>
</organism>
<keyword evidence="2" id="KW-1185">Reference proteome</keyword>
<protein>
    <submittedName>
        <fullName evidence="1">Uncharacterized protein</fullName>
    </submittedName>
</protein>
<evidence type="ECO:0000313" key="1">
    <source>
        <dbReference type="EMBL" id="TMS18780.1"/>
    </source>
</evidence>
<reference evidence="1" key="1">
    <citation type="submission" date="2018-11" db="EMBL/GenBank/DDBJ databases">
        <title>The sequence and de novo assembly of Larimichthys crocea genome using PacBio and Hi-C technologies.</title>
        <authorList>
            <person name="Xu P."/>
            <person name="Chen B."/>
            <person name="Zhou Z."/>
            <person name="Ke Q."/>
            <person name="Wu Y."/>
            <person name="Bai H."/>
            <person name="Pu F."/>
        </authorList>
    </citation>
    <scope>NUCLEOTIDE SEQUENCE</scope>
    <source>
        <tissue evidence="1">Muscle</tissue>
    </source>
</reference>
<comment type="caution">
    <text evidence="1">The sequence shown here is derived from an EMBL/GenBank/DDBJ whole genome shotgun (WGS) entry which is preliminary data.</text>
</comment>